<gene>
    <name evidence="2" type="ORF">EPA86_16590</name>
</gene>
<dbReference type="RefSeq" id="WP_140605506.1">
    <property type="nucleotide sequence ID" value="NZ_SAWY01000040.1"/>
</dbReference>
<keyword evidence="1" id="KW-1133">Transmembrane helix</keyword>
<keyword evidence="1" id="KW-0472">Membrane</keyword>
<accession>A0A502KLR5</accession>
<evidence type="ECO:0000256" key="1">
    <source>
        <dbReference type="SAM" id="Phobius"/>
    </source>
</evidence>
<reference evidence="2 3" key="1">
    <citation type="submission" date="2019-01" db="EMBL/GenBank/DDBJ databases">
        <title>Litorilituus lipolytica sp. nov., isolated from intertidal sand of the Yellow Sea in China.</title>
        <authorList>
            <person name="Liu A."/>
        </authorList>
    </citation>
    <scope>NUCLEOTIDE SEQUENCE [LARGE SCALE GENOMIC DNA]</scope>
    <source>
        <strain evidence="2 3">RZ04</strain>
    </source>
</reference>
<keyword evidence="3" id="KW-1185">Reference proteome</keyword>
<comment type="caution">
    <text evidence="2">The sequence shown here is derived from an EMBL/GenBank/DDBJ whole genome shotgun (WGS) entry which is preliminary data.</text>
</comment>
<sequence>MIMSLIGFIGYQLVINTPGTMQSHLLKVCLLSLLWLLLFYTVILTFSGDVQSGIKSTTLFGKLKAKIVSFTQWLLTVLFIMLTIATLLITSRMANVI</sequence>
<protein>
    <submittedName>
        <fullName evidence="2">Uncharacterized protein</fullName>
    </submittedName>
</protein>
<proteinExistence type="predicted"/>
<keyword evidence="1" id="KW-0812">Transmembrane</keyword>
<dbReference type="EMBL" id="SAWY01000040">
    <property type="protein sequence ID" value="TPH12558.1"/>
    <property type="molecule type" value="Genomic_DNA"/>
</dbReference>
<feature type="transmembrane region" description="Helical" evidence="1">
    <location>
        <begin position="25"/>
        <end position="47"/>
    </location>
</feature>
<name>A0A502KLR5_9GAMM</name>
<feature type="transmembrane region" description="Helical" evidence="1">
    <location>
        <begin position="67"/>
        <end position="89"/>
    </location>
</feature>
<evidence type="ECO:0000313" key="2">
    <source>
        <dbReference type="EMBL" id="TPH12558.1"/>
    </source>
</evidence>
<dbReference type="AlphaFoldDB" id="A0A502KLR5"/>
<evidence type="ECO:0000313" key="3">
    <source>
        <dbReference type="Proteomes" id="UP000315303"/>
    </source>
</evidence>
<dbReference type="Proteomes" id="UP000315303">
    <property type="component" value="Unassembled WGS sequence"/>
</dbReference>
<organism evidence="2 3">
    <name type="scientific">Litorilituus lipolyticus</name>
    <dbReference type="NCBI Taxonomy" id="2491017"/>
    <lineage>
        <taxon>Bacteria</taxon>
        <taxon>Pseudomonadati</taxon>
        <taxon>Pseudomonadota</taxon>
        <taxon>Gammaproteobacteria</taxon>
        <taxon>Alteromonadales</taxon>
        <taxon>Colwelliaceae</taxon>
        <taxon>Litorilituus</taxon>
    </lineage>
</organism>